<organism evidence="2 3">
    <name type="scientific">Ambispora leptoticha</name>
    <dbReference type="NCBI Taxonomy" id="144679"/>
    <lineage>
        <taxon>Eukaryota</taxon>
        <taxon>Fungi</taxon>
        <taxon>Fungi incertae sedis</taxon>
        <taxon>Mucoromycota</taxon>
        <taxon>Glomeromycotina</taxon>
        <taxon>Glomeromycetes</taxon>
        <taxon>Archaeosporales</taxon>
        <taxon>Ambisporaceae</taxon>
        <taxon>Ambispora</taxon>
    </lineage>
</organism>
<evidence type="ECO:0000313" key="2">
    <source>
        <dbReference type="EMBL" id="CAG8511050.1"/>
    </source>
</evidence>
<dbReference type="SMART" id="SM00398">
    <property type="entry name" value="HMG"/>
    <property type="match status" value="1"/>
</dbReference>
<proteinExistence type="predicted"/>
<protein>
    <submittedName>
        <fullName evidence="2">8008_t:CDS:1</fullName>
    </submittedName>
</protein>
<name>A0A9N8ZYS8_9GLOM</name>
<comment type="caution">
    <text evidence="2">The sequence shown here is derived from an EMBL/GenBank/DDBJ whole genome shotgun (WGS) entry which is preliminary data.</text>
</comment>
<sequence>MRNTPTISTFSTLNTFAEMTNIPAISVPFPPNITAEDYLKRRKDGSFPSKSMNSFMLYRIAFNKELRARGLCVRQQAISRQISDSWQNEPEHVRQMYRLLAIRAHEELDQIRKCNLGSVPLFTFATDVRICYSDSAQTFNSDHINSNQNNNSPMLHPAEAAPDSIQIASTNSQTQDSSIQDEDIFINYLNDFLPYPELSSDGTFMDLNYLTLSFDSFMADCYKQ</sequence>
<dbReference type="Gene3D" id="1.10.30.10">
    <property type="entry name" value="High mobility group box domain"/>
    <property type="match status" value="1"/>
</dbReference>
<keyword evidence="3" id="KW-1185">Reference proteome</keyword>
<reference evidence="2" key="1">
    <citation type="submission" date="2021-06" db="EMBL/GenBank/DDBJ databases">
        <authorList>
            <person name="Kallberg Y."/>
            <person name="Tangrot J."/>
            <person name="Rosling A."/>
        </authorList>
    </citation>
    <scope>NUCLEOTIDE SEQUENCE</scope>
    <source>
        <strain evidence="2">FL130A</strain>
    </source>
</reference>
<dbReference type="Pfam" id="PF00505">
    <property type="entry name" value="HMG_box"/>
    <property type="match status" value="1"/>
</dbReference>
<gene>
    <name evidence="2" type="ORF">ALEPTO_LOCUS3977</name>
</gene>
<accession>A0A9N8ZYS8</accession>
<dbReference type="SUPFAM" id="SSF47095">
    <property type="entry name" value="HMG-box"/>
    <property type="match status" value="1"/>
</dbReference>
<feature type="domain" description="HMG box" evidence="1">
    <location>
        <begin position="47"/>
        <end position="113"/>
    </location>
</feature>
<dbReference type="EMBL" id="CAJVPS010000831">
    <property type="protein sequence ID" value="CAG8511050.1"/>
    <property type="molecule type" value="Genomic_DNA"/>
</dbReference>
<dbReference type="InterPro" id="IPR009071">
    <property type="entry name" value="HMG_box_dom"/>
</dbReference>
<dbReference type="OrthoDB" id="5598240at2759"/>
<dbReference type="Proteomes" id="UP000789508">
    <property type="component" value="Unassembled WGS sequence"/>
</dbReference>
<dbReference type="InterPro" id="IPR036910">
    <property type="entry name" value="HMG_box_dom_sf"/>
</dbReference>
<dbReference type="AlphaFoldDB" id="A0A9N8ZYS8"/>
<evidence type="ECO:0000259" key="1">
    <source>
        <dbReference type="SMART" id="SM00398"/>
    </source>
</evidence>
<evidence type="ECO:0000313" key="3">
    <source>
        <dbReference type="Proteomes" id="UP000789508"/>
    </source>
</evidence>